<dbReference type="GO" id="GO:0043161">
    <property type="term" value="P:proteasome-mediated ubiquitin-dependent protein catabolic process"/>
    <property type="evidence" value="ECO:0007669"/>
    <property type="project" value="TreeGrafter"/>
</dbReference>
<evidence type="ECO:0000256" key="1">
    <source>
        <dbReference type="ARBA" id="ARBA00004906"/>
    </source>
</evidence>
<dbReference type="PROSITE" id="PS00678">
    <property type="entry name" value="WD_REPEATS_1"/>
    <property type="match status" value="1"/>
</dbReference>
<dbReference type="EnsemblMetazoa" id="Aqu2.1.30410_001">
    <property type="protein sequence ID" value="Aqu2.1.30410_001"/>
    <property type="gene ID" value="Aqu2.1.30410"/>
</dbReference>
<keyword evidence="3" id="KW-0677">Repeat</keyword>
<comment type="similarity">
    <text evidence="5">Belongs to the WD repeat cdt2 family.</text>
</comment>
<protein>
    <submittedName>
        <fullName evidence="8">Uncharacterized protein</fullName>
    </submittedName>
</protein>
<feature type="region of interest" description="Disordered" evidence="7">
    <location>
        <begin position="398"/>
        <end position="445"/>
    </location>
</feature>
<dbReference type="OrthoDB" id="2096344at2759"/>
<dbReference type="PROSITE" id="PS50082">
    <property type="entry name" value="WD_REPEATS_2"/>
    <property type="match status" value="4"/>
</dbReference>
<keyword evidence="4" id="KW-0833">Ubl conjugation pathway</keyword>
<organism evidence="8">
    <name type="scientific">Amphimedon queenslandica</name>
    <name type="common">Sponge</name>
    <dbReference type="NCBI Taxonomy" id="400682"/>
    <lineage>
        <taxon>Eukaryota</taxon>
        <taxon>Metazoa</taxon>
        <taxon>Porifera</taxon>
        <taxon>Demospongiae</taxon>
        <taxon>Heteroscleromorpha</taxon>
        <taxon>Haplosclerida</taxon>
        <taxon>Niphatidae</taxon>
        <taxon>Amphimedon</taxon>
    </lineage>
</organism>
<dbReference type="Gene3D" id="2.130.10.10">
    <property type="entry name" value="YVTN repeat-like/Quinoprotein amine dehydrogenase"/>
    <property type="match status" value="2"/>
</dbReference>
<reference evidence="8" key="1">
    <citation type="submission" date="2017-05" db="UniProtKB">
        <authorList>
            <consortium name="EnsemblMetazoa"/>
        </authorList>
    </citation>
    <scope>IDENTIFICATION</scope>
</reference>
<dbReference type="GO" id="GO:0030674">
    <property type="term" value="F:protein-macromolecule adaptor activity"/>
    <property type="evidence" value="ECO:0007669"/>
    <property type="project" value="TreeGrafter"/>
</dbReference>
<dbReference type="GO" id="GO:0005634">
    <property type="term" value="C:nucleus"/>
    <property type="evidence" value="ECO:0007669"/>
    <property type="project" value="TreeGrafter"/>
</dbReference>
<dbReference type="FunCoup" id="A0A1X7UQY7">
    <property type="interactions" value="270"/>
</dbReference>
<evidence type="ECO:0000256" key="6">
    <source>
        <dbReference type="PROSITE-ProRule" id="PRU00221"/>
    </source>
</evidence>
<dbReference type="InterPro" id="IPR036322">
    <property type="entry name" value="WD40_repeat_dom_sf"/>
</dbReference>
<dbReference type="InterPro" id="IPR015943">
    <property type="entry name" value="WD40/YVTN_repeat-like_dom_sf"/>
</dbReference>
<name>A0A1X7UQY7_AMPQE</name>
<proteinExistence type="inferred from homology"/>
<dbReference type="PROSITE" id="PS50294">
    <property type="entry name" value="WD_REPEATS_REGION"/>
    <property type="match status" value="1"/>
</dbReference>
<dbReference type="PANTHER" id="PTHR22852:SF0">
    <property type="entry name" value="DENTICLELESS PROTEIN HOMOLOG"/>
    <property type="match status" value="1"/>
</dbReference>
<evidence type="ECO:0000256" key="2">
    <source>
        <dbReference type="ARBA" id="ARBA00022574"/>
    </source>
</evidence>
<dbReference type="SMART" id="SM00320">
    <property type="entry name" value="WD40"/>
    <property type="match status" value="7"/>
</dbReference>
<accession>A0A1X7UQY7</accession>
<evidence type="ECO:0000256" key="4">
    <source>
        <dbReference type="ARBA" id="ARBA00022786"/>
    </source>
</evidence>
<dbReference type="AlphaFoldDB" id="A0A1X7UQY7"/>
<dbReference type="Pfam" id="PF00400">
    <property type="entry name" value="WD40"/>
    <property type="match status" value="6"/>
</dbReference>
<feature type="compositionally biased region" description="Polar residues" evidence="7">
    <location>
        <begin position="401"/>
        <end position="417"/>
    </location>
</feature>
<dbReference type="PANTHER" id="PTHR22852">
    <property type="entry name" value="LETHAL 2 DENTICLELESS PROTEIN RETINOIC ACID-REGULATED NUCLEAR MATRIX-ASSOCIATED PROTEIN"/>
    <property type="match status" value="1"/>
</dbReference>
<dbReference type="SUPFAM" id="SSF50978">
    <property type="entry name" value="WD40 repeat-like"/>
    <property type="match status" value="1"/>
</dbReference>
<feature type="repeat" description="WD" evidence="6">
    <location>
        <begin position="128"/>
        <end position="163"/>
    </location>
</feature>
<dbReference type="STRING" id="400682.A0A1X7UQY7"/>
<dbReference type="InterPro" id="IPR051865">
    <property type="entry name" value="WD-repeat_CDT2_adapter"/>
</dbReference>
<feature type="repeat" description="WD" evidence="6">
    <location>
        <begin position="201"/>
        <end position="242"/>
    </location>
</feature>
<evidence type="ECO:0000256" key="7">
    <source>
        <dbReference type="SAM" id="MobiDB-lite"/>
    </source>
</evidence>
<dbReference type="InterPro" id="IPR019775">
    <property type="entry name" value="WD40_repeat_CS"/>
</dbReference>
<evidence type="ECO:0000256" key="5">
    <source>
        <dbReference type="ARBA" id="ARBA00038344"/>
    </source>
</evidence>
<feature type="repeat" description="WD" evidence="6">
    <location>
        <begin position="336"/>
        <end position="368"/>
    </location>
</feature>
<evidence type="ECO:0000313" key="8">
    <source>
        <dbReference type="EnsemblMetazoa" id="Aqu2.1.30410_001"/>
    </source>
</evidence>
<dbReference type="eggNOG" id="KOG0321">
    <property type="taxonomic scope" value="Eukaryota"/>
</dbReference>
<keyword evidence="2 6" id="KW-0853">WD repeat</keyword>
<sequence>MAGLVSDRRALFQRGDILGHGFLQRFKCISEDSVFFYGREGEPVPPFACKFSPSGLHGNLLVTADEDGSIKLLNSQKPAQHSLIKEWKGHKNAIFDFAFSGSTHLVTGSGDSKLVQWDINDCTALRRFKGHTGSVKSVDIDESNPCVVVSGGRGGNILIWDTRCSSSKDGFTVPISKVPNAHLDNSEIKLSNSSSRRKSIVSMKQVAVTSVLFHRDHYVASSGAADSCIKLWDVRGRTTTPTPSHTFMYGSHGITSLLSDPYQSLLYAASTDNKIYVYDSVTLKNVPIDVFTGHKNQSYYIKTALSVCGRFLLSGSTHKNAVIWDTQKPRSPPTLLVGHDTEVTAVAWCPSQLDKIVTCSDSCDLRIWRTNEVKERGREEVIGYAERSTEKQEPPVLRPIENTSIGNDAIRSGTTTPDKVLIKKRKSSVTSPETRSKKIKMNKDTTPLSQKTINLFFNKS</sequence>
<dbReference type="InParanoid" id="A0A1X7UQY7"/>
<evidence type="ECO:0000256" key="3">
    <source>
        <dbReference type="ARBA" id="ARBA00022737"/>
    </source>
</evidence>
<comment type="pathway">
    <text evidence="1">Protein modification; protein ubiquitination.</text>
</comment>
<dbReference type="CDD" id="cd00200">
    <property type="entry name" value="WD40"/>
    <property type="match status" value="1"/>
</dbReference>
<feature type="repeat" description="WD" evidence="6">
    <location>
        <begin position="87"/>
        <end position="127"/>
    </location>
</feature>
<dbReference type="InterPro" id="IPR001680">
    <property type="entry name" value="WD40_rpt"/>
</dbReference>